<dbReference type="AlphaFoldDB" id="A0AAD2VTM0"/>
<dbReference type="EMBL" id="ABEXCJ040000003">
    <property type="protein sequence ID" value="ELR5217903.1"/>
    <property type="molecule type" value="Genomic_DNA"/>
</dbReference>
<name>A0AAD2VTM0_PRORE</name>
<dbReference type="EMBL" id="ABEXCJ050000003">
    <property type="protein sequence ID" value="EMR4590090.1"/>
    <property type="molecule type" value="Genomic_DNA"/>
</dbReference>
<feature type="transmembrane region" description="Helical" evidence="1">
    <location>
        <begin position="20"/>
        <end position="40"/>
    </location>
</feature>
<keyword evidence="1" id="KW-1133">Transmembrane helix</keyword>
<feature type="transmembrane region" description="Helical" evidence="1">
    <location>
        <begin position="52"/>
        <end position="72"/>
    </location>
</feature>
<reference evidence="2" key="1">
    <citation type="submission" date="2023-10" db="EMBL/GenBank/DDBJ databases">
        <authorList>
            <consortium name="Clinical and Environmental Microbiology Branch: Whole genome sequencing antimicrobial resistance pathogens in the healthcare setting"/>
        </authorList>
    </citation>
    <scope>NUCLEOTIDE SEQUENCE</scope>
    <source>
        <strain evidence="2">2020QW-00022</strain>
    </source>
</reference>
<comment type="caution">
    <text evidence="2">The sequence shown here is derived from an EMBL/GenBank/DDBJ whole genome shotgun (WGS) entry which is preliminary data.</text>
</comment>
<accession>A0AAD2VTM0</accession>
<keyword evidence="1" id="KW-0472">Membrane</keyword>
<gene>
    <name evidence="3" type="ORF">M0K77_002421</name>
    <name evidence="2" type="ORF">M0K77_RS12105</name>
</gene>
<sequence>MEYQFKSYSKGSKKKSLPSYILVILYGSWLAYLFLSFYLGDNIVLFEWFPKWTIIIFFAIFTGIIGGIWYPFFRPSKYVIIDYYWGGFLGLMLIIPTFNVLTYLSLDQTIQYQTEYDIVSPGPPRLKSPRCEYGIRIKEIYTGEWVLWCISDPKSQTKENTGTVWVTTKTGPIGVYIVDYQFSPLNSKQ</sequence>
<feature type="transmembrane region" description="Helical" evidence="1">
    <location>
        <begin position="84"/>
        <end position="106"/>
    </location>
</feature>
<protein>
    <submittedName>
        <fullName evidence="2">Uncharacterized protein</fullName>
    </submittedName>
</protein>
<keyword evidence="1" id="KW-0812">Transmembrane</keyword>
<evidence type="ECO:0000313" key="3">
    <source>
        <dbReference type="EMBL" id="EMR4590090.1"/>
    </source>
</evidence>
<organism evidence="2">
    <name type="scientific">Providencia rettgeri</name>
    <dbReference type="NCBI Taxonomy" id="587"/>
    <lineage>
        <taxon>Bacteria</taxon>
        <taxon>Pseudomonadati</taxon>
        <taxon>Pseudomonadota</taxon>
        <taxon>Gammaproteobacteria</taxon>
        <taxon>Enterobacterales</taxon>
        <taxon>Morganellaceae</taxon>
        <taxon>Providencia</taxon>
    </lineage>
</organism>
<evidence type="ECO:0000256" key="1">
    <source>
        <dbReference type="SAM" id="Phobius"/>
    </source>
</evidence>
<evidence type="ECO:0000313" key="2">
    <source>
        <dbReference type="EMBL" id="ELR5217903.1"/>
    </source>
</evidence>
<proteinExistence type="predicted"/>